<dbReference type="Gene3D" id="3.40.190.10">
    <property type="entry name" value="Periplasmic binding protein-like II"/>
    <property type="match status" value="1"/>
</dbReference>
<keyword evidence="5" id="KW-0762">Sugar transport</keyword>
<keyword evidence="6" id="KW-1185">Reference proteome</keyword>
<comment type="similarity">
    <text evidence="1">Belongs to the bacterial solute-binding protein 1 family.</text>
</comment>
<proteinExistence type="inferred from homology"/>
<organism evidence="5 6">
    <name type="scientific">Paenibacillus eucommiae</name>
    <dbReference type="NCBI Taxonomy" id="1355755"/>
    <lineage>
        <taxon>Bacteria</taxon>
        <taxon>Bacillati</taxon>
        <taxon>Bacillota</taxon>
        <taxon>Bacilli</taxon>
        <taxon>Bacillales</taxon>
        <taxon>Paenibacillaceae</taxon>
        <taxon>Paenibacillus</taxon>
    </lineage>
</organism>
<dbReference type="CDD" id="cd13585">
    <property type="entry name" value="PBP2_TMBP_like"/>
    <property type="match status" value="1"/>
</dbReference>
<evidence type="ECO:0000256" key="3">
    <source>
        <dbReference type="ARBA" id="ARBA00022729"/>
    </source>
</evidence>
<protein>
    <submittedName>
        <fullName evidence="5">Multiple sugar transport system substrate-binding protein</fullName>
    </submittedName>
</protein>
<reference evidence="5 6" key="1">
    <citation type="submission" date="2021-03" db="EMBL/GenBank/DDBJ databases">
        <title>Genomic Encyclopedia of Type Strains, Phase IV (KMG-IV): sequencing the most valuable type-strain genomes for metagenomic binning, comparative biology and taxonomic classification.</title>
        <authorList>
            <person name="Goeker M."/>
        </authorList>
    </citation>
    <scope>NUCLEOTIDE SEQUENCE [LARGE SCALE GENOMIC DNA]</scope>
    <source>
        <strain evidence="5 6">DSM 26048</strain>
    </source>
</reference>
<dbReference type="EMBL" id="JAGGLB010000021">
    <property type="protein sequence ID" value="MBP1993861.1"/>
    <property type="molecule type" value="Genomic_DNA"/>
</dbReference>
<feature type="chain" id="PRO_5046858193" evidence="4">
    <location>
        <begin position="22"/>
        <end position="419"/>
    </location>
</feature>
<name>A0ABS4J202_9BACL</name>
<evidence type="ECO:0000256" key="4">
    <source>
        <dbReference type="SAM" id="SignalP"/>
    </source>
</evidence>
<dbReference type="Pfam" id="PF01547">
    <property type="entry name" value="SBP_bac_1"/>
    <property type="match status" value="1"/>
</dbReference>
<keyword evidence="2" id="KW-0813">Transport</keyword>
<evidence type="ECO:0000256" key="2">
    <source>
        <dbReference type="ARBA" id="ARBA00022448"/>
    </source>
</evidence>
<keyword evidence="3 4" id="KW-0732">Signal</keyword>
<dbReference type="InterPro" id="IPR006059">
    <property type="entry name" value="SBP"/>
</dbReference>
<dbReference type="Proteomes" id="UP001519287">
    <property type="component" value="Unassembled WGS sequence"/>
</dbReference>
<evidence type="ECO:0000256" key="1">
    <source>
        <dbReference type="ARBA" id="ARBA00008520"/>
    </source>
</evidence>
<comment type="caution">
    <text evidence="5">The sequence shown here is derived from an EMBL/GenBank/DDBJ whole genome shotgun (WGS) entry which is preliminary data.</text>
</comment>
<dbReference type="RefSeq" id="WP_209975724.1">
    <property type="nucleotide sequence ID" value="NZ_JAGGLB010000021.1"/>
</dbReference>
<dbReference type="PANTHER" id="PTHR30061:SF50">
    <property type="entry name" value="MALTOSE_MALTODEXTRIN-BINDING PERIPLASMIC PROTEIN"/>
    <property type="match status" value="1"/>
</dbReference>
<dbReference type="PROSITE" id="PS51257">
    <property type="entry name" value="PROKAR_LIPOPROTEIN"/>
    <property type="match status" value="1"/>
</dbReference>
<evidence type="ECO:0000313" key="5">
    <source>
        <dbReference type="EMBL" id="MBP1993861.1"/>
    </source>
</evidence>
<evidence type="ECO:0000313" key="6">
    <source>
        <dbReference type="Proteomes" id="UP001519287"/>
    </source>
</evidence>
<dbReference type="PANTHER" id="PTHR30061">
    <property type="entry name" value="MALTOSE-BINDING PERIPLASMIC PROTEIN"/>
    <property type="match status" value="1"/>
</dbReference>
<sequence length="419" mass="47166">MKTKKGFLVVVCILVMMLFTACSNSDKEKEGEPSAEKVTLTFWKAPHFANEKDVWATIIQKFETENPNIHIEFLETPWDGWDQKYTAAFAGQNPPDLSYMPEYFVKFAKNGQLADLSTYFSEEEQAKYSQSIIDYMRINGKIYTMPYIAASSVVLYNKDLFKEANVQPPQTWEEMVEVSQKLATDGRYAVAGISEQNVIAWMGQAGAFLYGDGNKDVSKLGFHTPEGIKGLQYLADLVLKYEVAPKPTVFTNDDQMGQAFYKENKIAMIMAQAGYISTVRTNAPDFPLGAFLNPAGPAGDPNKQREAYGGLGMLAIAEKSKHKDEAWTFIQFLTSKENAGLYLEKANFLSPLPEINEDMYEGDEIMDVVKESIKNLQLYPPNDRFSTVFDIIRNMKDAVLLGSKTPEQAIKDAIKEYEN</sequence>
<accession>A0ABS4J202</accession>
<feature type="signal peptide" evidence="4">
    <location>
        <begin position="1"/>
        <end position="21"/>
    </location>
</feature>
<dbReference type="SUPFAM" id="SSF53850">
    <property type="entry name" value="Periplasmic binding protein-like II"/>
    <property type="match status" value="1"/>
</dbReference>
<gene>
    <name evidence="5" type="ORF">J2Z66_005487</name>
</gene>